<dbReference type="Proteomes" id="UP000004947">
    <property type="component" value="Unassembled WGS sequence"/>
</dbReference>
<reference evidence="1 2" key="1">
    <citation type="journal article" date="2010" name="J. Bacteriol.">
        <title>Genome sequence of Lentisphaera araneosa HTCC2155T, the type species of the order Lentisphaerales in the phylum Lentisphaerae.</title>
        <authorList>
            <person name="Thrash J.C."/>
            <person name="Cho J.C."/>
            <person name="Vergin K.L."/>
            <person name="Morris R.M."/>
            <person name="Giovannoni S.J."/>
        </authorList>
    </citation>
    <scope>NUCLEOTIDE SEQUENCE [LARGE SCALE GENOMIC DNA]</scope>
    <source>
        <strain evidence="1 2">HTCC2155</strain>
    </source>
</reference>
<gene>
    <name evidence="1" type="ORF">LNTAR_20568</name>
</gene>
<sequence length="403" mass="47233">MLSFIKIYHHWKLRRKWRKKAKNRSTISLKIQSVEKFFSELEKMNIAYCCLRWPDEVPFNINLKSMSNEVIDQTFGDIDLLIDLKNFDKLIPLSNPSRKGIKVDVYSSRGSKGMSFRGIPYFPPNKSYEILKAANKNRYSFYTLEGATYIKALVYHLTYQKALNSGIPSGVDSIMSITNPKRNYQKSLLSEAHKHQVKLPDTITLKSLHKWLKDENWAIPYDLIPRWPIKCPFIDFLQKNDARAYKEYTVKYPNLIVYILRGELKNHPVEKAIEKKLESKFTLLKKAEMTKPQVDRCISNIRGGNWLSKDNSHFVAPYKYLIYYDKNPDPSINESLQSKYPEVCNNNIFLKHEIRQEIKKQTSIDNAIHSSDNALEAFHMYSSLFSFDKIEDLTNQLNKIIHE</sequence>
<dbReference type="EMBL" id="ABCK01000008">
    <property type="protein sequence ID" value="EDM27638.1"/>
    <property type="molecule type" value="Genomic_DNA"/>
</dbReference>
<evidence type="ECO:0000313" key="1">
    <source>
        <dbReference type="EMBL" id="EDM27638.1"/>
    </source>
</evidence>
<comment type="caution">
    <text evidence="1">The sequence shown here is derived from an EMBL/GenBank/DDBJ whole genome shotgun (WGS) entry which is preliminary data.</text>
</comment>
<keyword evidence="2" id="KW-1185">Reference proteome</keyword>
<proteinExistence type="predicted"/>
<name>A6DL36_9BACT</name>
<dbReference type="eggNOG" id="COG0515">
    <property type="taxonomic scope" value="Bacteria"/>
</dbReference>
<accession>A6DL36</accession>
<dbReference type="STRING" id="313628.LNTAR_20568"/>
<organism evidence="1 2">
    <name type="scientific">Lentisphaera araneosa HTCC2155</name>
    <dbReference type="NCBI Taxonomy" id="313628"/>
    <lineage>
        <taxon>Bacteria</taxon>
        <taxon>Pseudomonadati</taxon>
        <taxon>Lentisphaerota</taxon>
        <taxon>Lentisphaeria</taxon>
        <taxon>Lentisphaerales</taxon>
        <taxon>Lentisphaeraceae</taxon>
        <taxon>Lentisphaera</taxon>
    </lineage>
</organism>
<evidence type="ECO:0000313" key="2">
    <source>
        <dbReference type="Proteomes" id="UP000004947"/>
    </source>
</evidence>
<dbReference type="AlphaFoldDB" id="A6DL36"/>
<protein>
    <submittedName>
        <fullName evidence="1">Uncharacterized protein</fullName>
    </submittedName>
</protein>